<dbReference type="EMBL" id="JBJUIK010000009">
    <property type="protein sequence ID" value="KAL3518574.1"/>
    <property type="molecule type" value="Genomic_DNA"/>
</dbReference>
<proteinExistence type="predicted"/>
<dbReference type="AlphaFoldDB" id="A0ABD2ZHI5"/>
<evidence type="ECO:0000313" key="2">
    <source>
        <dbReference type="EMBL" id="KAL3518574.1"/>
    </source>
</evidence>
<protein>
    <submittedName>
        <fullName evidence="2">Uncharacterized protein</fullName>
    </submittedName>
</protein>
<organism evidence="2 3">
    <name type="scientific">Cinchona calisaya</name>
    <dbReference type="NCBI Taxonomy" id="153742"/>
    <lineage>
        <taxon>Eukaryota</taxon>
        <taxon>Viridiplantae</taxon>
        <taxon>Streptophyta</taxon>
        <taxon>Embryophyta</taxon>
        <taxon>Tracheophyta</taxon>
        <taxon>Spermatophyta</taxon>
        <taxon>Magnoliopsida</taxon>
        <taxon>eudicotyledons</taxon>
        <taxon>Gunneridae</taxon>
        <taxon>Pentapetalae</taxon>
        <taxon>asterids</taxon>
        <taxon>lamiids</taxon>
        <taxon>Gentianales</taxon>
        <taxon>Rubiaceae</taxon>
        <taxon>Cinchonoideae</taxon>
        <taxon>Cinchoneae</taxon>
        <taxon>Cinchona</taxon>
    </lineage>
</organism>
<keyword evidence="3" id="KW-1185">Reference proteome</keyword>
<name>A0ABD2ZHI5_9GENT</name>
<sequence length="296" mass="32467">MLCTQSSVRGGLQVIGGTSNTLSGARSDILGGKTYLPGKHGLLDASKLGSSNAGRSSVLKDTNATNSSRLSDSSWRVLDFQNVGTQVTSKTSNSAGTNSQPVDGISNQILTVFIEGHEVVVKKKGRGSVKGPKPTLDTRIVVHFNVKMQSIGLLERYILDENKEDAWIEIQVRNTKEEALANVPPEVDLVQWKILVDYWSLKDVQDIAEKNAEHRDHHGPPHRTGRTPFVNLREEISQTISSISFVEIYLPKILNPCLDREGSGKGDVEGDGIVIVMVVAAMVTVMADRRRARREW</sequence>
<evidence type="ECO:0000256" key="1">
    <source>
        <dbReference type="SAM" id="MobiDB-lite"/>
    </source>
</evidence>
<feature type="region of interest" description="Disordered" evidence="1">
    <location>
        <begin position="50"/>
        <end position="69"/>
    </location>
</feature>
<accession>A0ABD2ZHI5</accession>
<gene>
    <name evidence="2" type="ORF">ACH5RR_021163</name>
</gene>
<reference evidence="2 3" key="1">
    <citation type="submission" date="2024-11" db="EMBL/GenBank/DDBJ databases">
        <title>A near-complete genome assembly of Cinchona calisaya.</title>
        <authorList>
            <person name="Lian D.C."/>
            <person name="Zhao X.W."/>
            <person name="Wei L."/>
        </authorList>
    </citation>
    <scope>NUCLEOTIDE SEQUENCE [LARGE SCALE GENOMIC DNA]</scope>
    <source>
        <tissue evidence="2">Nenye</tissue>
    </source>
</reference>
<comment type="caution">
    <text evidence="2">The sequence shown here is derived from an EMBL/GenBank/DDBJ whole genome shotgun (WGS) entry which is preliminary data.</text>
</comment>
<evidence type="ECO:0000313" key="3">
    <source>
        <dbReference type="Proteomes" id="UP001630127"/>
    </source>
</evidence>
<dbReference type="Proteomes" id="UP001630127">
    <property type="component" value="Unassembled WGS sequence"/>
</dbReference>